<dbReference type="EMBL" id="CP017105">
    <property type="protein sequence ID" value="APO71514.1"/>
    <property type="molecule type" value="Genomic_DNA"/>
</dbReference>
<reference evidence="1 2" key="1">
    <citation type="submission" date="2016-09" db="EMBL/GenBank/DDBJ databases">
        <title>The complete genome sequences of Rhizobium gallicum, symbiovars gallicum and phaseoli, symbionts associated to common bean (Phaseolus vulgaris).</title>
        <authorList>
            <person name="Bustos P."/>
            <person name="Santamaria R.I."/>
            <person name="Perez-Carrascal O.M."/>
            <person name="Juarez S."/>
            <person name="Lozano L."/>
            <person name="Martinez-Flores I."/>
            <person name="Martinez-Romero E."/>
            <person name="Cevallos M."/>
            <person name="Romero D."/>
            <person name="Davila G."/>
            <person name="Gonzalez V."/>
        </authorList>
    </citation>
    <scope>NUCLEOTIDE SEQUENCE [LARGE SCALE GENOMIC DNA]</scope>
    <source>
        <strain evidence="1 2">IE4872</strain>
        <plasmid evidence="2">prgalie4872d</plasmid>
    </source>
</reference>
<proteinExistence type="predicted"/>
<dbReference type="AlphaFoldDB" id="A0A1L5NUE3"/>
<evidence type="ECO:0000313" key="1">
    <source>
        <dbReference type="EMBL" id="APO71514.1"/>
    </source>
</evidence>
<accession>A0A1L5NUE3</accession>
<gene>
    <name evidence="1" type="ORF">IE4872_PD00985</name>
</gene>
<geneLocation type="plasmid" evidence="2">
    <name>prgalie4872d</name>
</geneLocation>
<evidence type="ECO:0000313" key="2">
    <source>
        <dbReference type="Proteomes" id="UP000184749"/>
    </source>
</evidence>
<keyword evidence="1" id="KW-0614">Plasmid</keyword>
<sequence length="89" mass="9462">MCRKSRVSAMLLEYEDCRMARPNCRSRATGGVLGSIRRSVKWGDDATSAGCSGAPNVAKLGWLVDGDHGESGKILSVPDRDVTNLAAIP</sequence>
<organism evidence="1 2">
    <name type="scientific">Rhizobium gallicum</name>
    <dbReference type="NCBI Taxonomy" id="56730"/>
    <lineage>
        <taxon>Bacteria</taxon>
        <taxon>Pseudomonadati</taxon>
        <taxon>Pseudomonadota</taxon>
        <taxon>Alphaproteobacteria</taxon>
        <taxon>Hyphomicrobiales</taxon>
        <taxon>Rhizobiaceae</taxon>
        <taxon>Rhizobium/Agrobacterium group</taxon>
        <taxon>Rhizobium</taxon>
    </lineage>
</organism>
<dbReference type="Proteomes" id="UP000184749">
    <property type="component" value="Plasmid pRgalIE4872d"/>
</dbReference>
<protein>
    <submittedName>
        <fullName evidence="1">Uncharacterized protein</fullName>
    </submittedName>
</protein>
<name>A0A1L5NUE3_9HYPH</name>